<evidence type="ECO:0000256" key="6">
    <source>
        <dbReference type="ARBA" id="ARBA00023136"/>
    </source>
</evidence>
<evidence type="ECO:0000259" key="8">
    <source>
        <dbReference type="PROSITE" id="PS50928"/>
    </source>
</evidence>
<feature type="transmembrane region" description="Helical" evidence="7">
    <location>
        <begin position="178"/>
        <end position="201"/>
    </location>
</feature>
<name>A0A933W2X9_UNCEI</name>
<comment type="similarity">
    <text evidence="7">Belongs to the binding-protein-dependent transport system permease family.</text>
</comment>
<sequence length="322" mass="35411">MRTFVLRRLLEAVPVLFGVSALTFLLLQLAPGNFLDAFLENPSVSQAQLAQMSRNFGLDRPWYVQYALYVKNVVLHLDFGQSFSYHQPVFTVLRRGMGNTLLLALAGACVTWGLALPFGLLAAARRGTWVDRTLSLGSFALLSLPEVLSGLLLLLFAWRTGWFPIGGMHDLDHDRMAFVPRVLDTLHHLVLPALVVGLVPLASRMRQMRASVLDVLRLDWVTTARAKGLPERDVLVRHVLPNALNPLITLFGFTLGSLLSGSFVAETVFAWPGLGSLTLEAIQRQDQYLVMGAVLMASALLVAGNLVADLLLALADPRVRHD</sequence>
<keyword evidence="6 7" id="KW-0472">Membrane</keyword>
<keyword evidence="2 7" id="KW-0813">Transport</keyword>
<evidence type="ECO:0000256" key="2">
    <source>
        <dbReference type="ARBA" id="ARBA00022448"/>
    </source>
</evidence>
<feature type="transmembrane region" description="Helical" evidence="7">
    <location>
        <begin position="12"/>
        <end position="30"/>
    </location>
</feature>
<feature type="transmembrane region" description="Helical" evidence="7">
    <location>
        <begin position="289"/>
        <end position="315"/>
    </location>
</feature>
<feature type="transmembrane region" description="Helical" evidence="7">
    <location>
        <begin position="101"/>
        <end position="124"/>
    </location>
</feature>
<dbReference type="Pfam" id="PF00528">
    <property type="entry name" value="BPD_transp_1"/>
    <property type="match status" value="1"/>
</dbReference>
<evidence type="ECO:0000256" key="3">
    <source>
        <dbReference type="ARBA" id="ARBA00022475"/>
    </source>
</evidence>
<dbReference type="AlphaFoldDB" id="A0A933W2X9"/>
<dbReference type="PANTHER" id="PTHR43163">
    <property type="entry name" value="DIPEPTIDE TRANSPORT SYSTEM PERMEASE PROTEIN DPPB-RELATED"/>
    <property type="match status" value="1"/>
</dbReference>
<evidence type="ECO:0000256" key="1">
    <source>
        <dbReference type="ARBA" id="ARBA00004651"/>
    </source>
</evidence>
<dbReference type="Pfam" id="PF19300">
    <property type="entry name" value="BPD_transp_1_N"/>
    <property type="match status" value="1"/>
</dbReference>
<feature type="domain" description="ABC transmembrane type-1" evidence="8">
    <location>
        <begin position="97"/>
        <end position="312"/>
    </location>
</feature>
<dbReference type="PROSITE" id="PS50928">
    <property type="entry name" value="ABC_TM1"/>
    <property type="match status" value="1"/>
</dbReference>
<dbReference type="GO" id="GO:0005886">
    <property type="term" value="C:plasma membrane"/>
    <property type="evidence" value="ECO:0007669"/>
    <property type="project" value="UniProtKB-SubCell"/>
</dbReference>
<evidence type="ECO:0000256" key="4">
    <source>
        <dbReference type="ARBA" id="ARBA00022692"/>
    </source>
</evidence>
<dbReference type="InterPro" id="IPR000515">
    <property type="entry name" value="MetI-like"/>
</dbReference>
<dbReference type="InterPro" id="IPR045621">
    <property type="entry name" value="BPD_transp_1_N"/>
</dbReference>
<evidence type="ECO:0000256" key="7">
    <source>
        <dbReference type="RuleBase" id="RU363032"/>
    </source>
</evidence>
<accession>A0A933W2X9</accession>
<keyword evidence="5 7" id="KW-1133">Transmembrane helix</keyword>
<dbReference type="Proteomes" id="UP000696931">
    <property type="component" value="Unassembled WGS sequence"/>
</dbReference>
<organism evidence="9 10">
    <name type="scientific">Eiseniibacteriota bacterium</name>
    <dbReference type="NCBI Taxonomy" id="2212470"/>
    <lineage>
        <taxon>Bacteria</taxon>
        <taxon>Candidatus Eiseniibacteriota</taxon>
    </lineage>
</organism>
<keyword evidence="4 7" id="KW-0812">Transmembrane</keyword>
<evidence type="ECO:0000313" key="10">
    <source>
        <dbReference type="Proteomes" id="UP000696931"/>
    </source>
</evidence>
<evidence type="ECO:0000313" key="9">
    <source>
        <dbReference type="EMBL" id="MBI5169333.1"/>
    </source>
</evidence>
<feature type="transmembrane region" description="Helical" evidence="7">
    <location>
        <begin position="247"/>
        <end position="269"/>
    </location>
</feature>
<dbReference type="InterPro" id="IPR035906">
    <property type="entry name" value="MetI-like_sf"/>
</dbReference>
<reference evidence="9" key="1">
    <citation type="submission" date="2020-07" db="EMBL/GenBank/DDBJ databases">
        <title>Huge and variable diversity of episymbiotic CPR bacteria and DPANN archaea in groundwater ecosystems.</title>
        <authorList>
            <person name="He C.Y."/>
            <person name="Keren R."/>
            <person name="Whittaker M."/>
            <person name="Farag I.F."/>
            <person name="Doudna J."/>
            <person name="Cate J.H.D."/>
            <person name="Banfield J.F."/>
        </authorList>
    </citation>
    <scope>NUCLEOTIDE SEQUENCE</scope>
    <source>
        <strain evidence="9">NC_groundwater_1813_Pr3_B-0.1um_71_17</strain>
    </source>
</reference>
<feature type="transmembrane region" description="Helical" evidence="7">
    <location>
        <begin position="136"/>
        <end position="158"/>
    </location>
</feature>
<dbReference type="Gene3D" id="1.10.3720.10">
    <property type="entry name" value="MetI-like"/>
    <property type="match status" value="1"/>
</dbReference>
<comment type="subcellular location">
    <subcellularLocation>
        <location evidence="1 7">Cell membrane</location>
        <topology evidence="1 7">Multi-pass membrane protein</topology>
    </subcellularLocation>
</comment>
<comment type="caution">
    <text evidence="9">The sequence shown here is derived from an EMBL/GenBank/DDBJ whole genome shotgun (WGS) entry which is preliminary data.</text>
</comment>
<evidence type="ECO:0000256" key="5">
    <source>
        <dbReference type="ARBA" id="ARBA00022989"/>
    </source>
</evidence>
<proteinExistence type="inferred from homology"/>
<protein>
    <submittedName>
        <fullName evidence="9">ABC transporter permease</fullName>
    </submittedName>
</protein>
<gene>
    <name evidence="9" type="ORF">HZA61_07595</name>
</gene>
<keyword evidence="3" id="KW-1003">Cell membrane</keyword>
<dbReference type="CDD" id="cd06261">
    <property type="entry name" value="TM_PBP2"/>
    <property type="match status" value="1"/>
</dbReference>
<dbReference type="PANTHER" id="PTHR43163:SF6">
    <property type="entry name" value="DIPEPTIDE TRANSPORT SYSTEM PERMEASE PROTEIN DPPB-RELATED"/>
    <property type="match status" value="1"/>
</dbReference>
<dbReference type="EMBL" id="JACRIW010000048">
    <property type="protein sequence ID" value="MBI5169333.1"/>
    <property type="molecule type" value="Genomic_DNA"/>
</dbReference>
<dbReference type="SUPFAM" id="SSF161098">
    <property type="entry name" value="MetI-like"/>
    <property type="match status" value="1"/>
</dbReference>
<dbReference type="GO" id="GO:0055085">
    <property type="term" value="P:transmembrane transport"/>
    <property type="evidence" value="ECO:0007669"/>
    <property type="project" value="InterPro"/>
</dbReference>